<feature type="signal peptide" evidence="1">
    <location>
        <begin position="1"/>
        <end position="23"/>
    </location>
</feature>
<evidence type="ECO:0000313" key="3">
    <source>
        <dbReference type="RefSeq" id="XP_002741460.1"/>
    </source>
</evidence>
<keyword evidence="1" id="KW-0732">Signal</keyword>
<keyword evidence="2" id="KW-1185">Reference proteome</keyword>
<reference evidence="3" key="1">
    <citation type="submission" date="2025-08" db="UniProtKB">
        <authorList>
            <consortium name="RefSeq"/>
        </authorList>
    </citation>
    <scope>IDENTIFICATION</scope>
    <source>
        <tissue evidence="3">Testes</tissue>
    </source>
</reference>
<dbReference type="Proteomes" id="UP000694865">
    <property type="component" value="Unplaced"/>
</dbReference>
<sequence length="355" mass="38727">MQNATYFLLAFSAIAFNASAGSASQHNRVPRPFHRSSSHVTTPFDYSDFKNVPTYYHGVHSEVNEDAARSNSLNNEVALLESEEEIDPEPNNEITAFEGAVLRQDLEDAFLPNPDETYLAPGEKVREVVEWGDGNLEVLDDRSDYVYRPQLPIQNSVHTLRDDRNILMSDAMLVPQRDVHDSSSYTDHVVNANTAKIAAGAVLKMMTRDCVIGDKCGDNRGCCIDHRCVGYSAGGSGVCLPRCKSVTEGGSCSSCPCESGLECAVVSVNPYQQICKKPPTIGLPCSDNNQCNPGECCLMGRRGDDTIARCQSGLSAFQSCPQGHPHPFMNVFIGACPCDHHSGLLCIEGICDWRV</sequence>
<organism evidence="2 3">
    <name type="scientific">Saccoglossus kowalevskii</name>
    <name type="common">Acorn worm</name>
    <dbReference type="NCBI Taxonomy" id="10224"/>
    <lineage>
        <taxon>Eukaryota</taxon>
        <taxon>Metazoa</taxon>
        <taxon>Hemichordata</taxon>
        <taxon>Enteropneusta</taxon>
        <taxon>Harrimaniidae</taxon>
        <taxon>Saccoglossus</taxon>
    </lineage>
</organism>
<gene>
    <name evidence="3" type="primary">LOC100371386</name>
</gene>
<feature type="chain" id="PRO_5047240948" evidence="1">
    <location>
        <begin position="24"/>
        <end position="355"/>
    </location>
</feature>
<dbReference type="GeneID" id="100371386"/>
<evidence type="ECO:0000256" key="1">
    <source>
        <dbReference type="SAM" id="SignalP"/>
    </source>
</evidence>
<protein>
    <submittedName>
        <fullName evidence="3">Uncharacterized protein LOC100371386</fullName>
    </submittedName>
</protein>
<dbReference type="RefSeq" id="XP_002741460.1">
    <property type="nucleotide sequence ID" value="XM_002741414.2"/>
</dbReference>
<name>A0ABM0H0G2_SACKO</name>
<evidence type="ECO:0000313" key="2">
    <source>
        <dbReference type="Proteomes" id="UP000694865"/>
    </source>
</evidence>
<proteinExistence type="predicted"/>
<accession>A0ABM0H0G2</accession>